<evidence type="ECO:0000313" key="3">
    <source>
        <dbReference type="EMBL" id="SEW07556.1"/>
    </source>
</evidence>
<dbReference type="PANTHER" id="PTHR46401">
    <property type="entry name" value="GLYCOSYLTRANSFERASE WBBK-RELATED"/>
    <property type="match status" value="1"/>
</dbReference>
<dbReference type="AlphaFoldDB" id="A0A1I0P0D8"/>
<dbReference type="OrthoDB" id="502646at2"/>
<evidence type="ECO:0000256" key="1">
    <source>
        <dbReference type="ARBA" id="ARBA00022679"/>
    </source>
</evidence>
<feature type="domain" description="Glycosyl transferase family 1" evidence="2">
    <location>
        <begin position="213"/>
        <end position="372"/>
    </location>
</feature>
<proteinExistence type="predicted"/>
<dbReference type="PANTHER" id="PTHR46401:SF2">
    <property type="entry name" value="GLYCOSYLTRANSFERASE WBBK-RELATED"/>
    <property type="match status" value="1"/>
</dbReference>
<sequence>MKLKKVGFVIPWYHKDIPGGAEMELRGTVGHLHASGVAVEIITTCVKDFNSDWTENYFKEGIEEIDGVVTRRFKVRKGNLEAFHKVNYKIMNNLPISIEEEDIFLEEMVNSPDMYQYIEDNKDDYLAFVFIPYMFGTTYFGMQACLEKAVLIPCLHDENYAYFRRFKELFSKVNSIIFHAQPEMDLANRLYDLSKVKTIAMGEGVETDFEYNEVRFRKKYNVKEPYIIYAGRKDSAKNVDTLITYFKEYKSRNANGMKLVLIGGGSMEIPPEIQDDVMDLGFVPIQDKYDACAGSVLLCQPSKNESFSIVIMESWLCERPVLVHKRCNVTHYFAEASKAGLYFDTYFEFEGSINYIYNNVEVAKKMGQNGRAFVLSNFKWDVIVERFVEFFEKVREHEEENSDN</sequence>
<reference evidence="3 4" key="1">
    <citation type="submission" date="2016-10" db="EMBL/GenBank/DDBJ databases">
        <authorList>
            <person name="de Groot N.N."/>
        </authorList>
    </citation>
    <scope>NUCLEOTIDE SEQUENCE [LARGE SCALE GENOMIC DNA]</scope>
    <source>
        <strain evidence="3 4">DSM 9179</strain>
    </source>
</reference>
<evidence type="ECO:0000313" key="4">
    <source>
        <dbReference type="Proteomes" id="UP000199701"/>
    </source>
</evidence>
<dbReference type="RefSeq" id="WP_092451785.1">
    <property type="nucleotide sequence ID" value="NZ_FOJI01000004.1"/>
</dbReference>
<keyword evidence="4" id="KW-1185">Reference proteome</keyword>
<dbReference type="InterPro" id="IPR001296">
    <property type="entry name" value="Glyco_trans_1"/>
</dbReference>
<organism evidence="3 4">
    <name type="scientific">[Clostridium] fimetarium</name>
    <dbReference type="NCBI Taxonomy" id="99656"/>
    <lineage>
        <taxon>Bacteria</taxon>
        <taxon>Bacillati</taxon>
        <taxon>Bacillota</taxon>
        <taxon>Clostridia</taxon>
        <taxon>Lachnospirales</taxon>
        <taxon>Lachnospiraceae</taxon>
    </lineage>
</organism>
<evidence type="ECO:0000259" key="2">
    <source>
        <dbReference type="Pfam" id="PF00534"/>
    </source>
</evidence>
<dbReference type="STRING" id="99656.SAMN05421659_10452"/>
<dbReference type="GO" id="GO:0016757">
    <property type="term" value="F:glycosyltransferase activity"/>
    <property type="evidence" value="ECO:0007669"/>
    <property type="project" value="InterPro"/>
</dbReference>
<gene>
    <name evidence="3" type="ORF">SAMN05421659_10452</name>
</gene>
<dbReference type="EMBL" id="FOJI01000004">
    <property type="protein sequence ID" value="SEW07556.1"/>
    <property type="molecule type" value="Genomic_DNA"/>
</dbReference>
<dbReference type="SUPFAM" id="SSF53756">
    <property type="entry name" value="UDP-Glycosyltransferase/glycogen phosphorylase"/>
    <property type="match status" value="1"/>
</dbReference>
<dbReference type="Proteomes" id="UP000199701">
    <property type="component" value="Unassembled WGS sequence"/>
</dbReference>
<dbReference type="Pfam" id="PF00534">
    <property type="entry name" value="Glycos_transf_1"/>
    <property type="match status" value="1"/>
</dbReference>
<dbReference type="GO" id="GO:0009103">
    <property type="term" value="P:lipopolysaccharide biosynthetic process"/>
    <property type="evidence" value="ECO:0007669"/>
    <property type="project" value="TreeGrafter"/>
</dbReference>
<keyword evidence="1 3" id="KW-0808">Transferase</keyword>
<name>A0A1I0P0D8_9FIRM</name>
<protein>
    <submittedName>
        <fullName evidence="3">Glycosyltransferase involved in cell wall bisynthesis</fullName>
    </submittedName>
</protein>
<dbReference type="CDD" id="cd03801">
    <property type="entry name" value="GT4_PimA-like"/>
    <property type="match status" value="1"/>
</dbReference>
<accession>A0A1I0P0D8</accession>
<dbReference type="Gene3D" id="3.40.50.2000">
    <property type="entry name" value="Glycogen Phosphorylase B"/>
    <property type="match status" value="2"/>
</dbReference>